<evidence type="ECO:0000313" key="1">
    <source>
        <dbReference type="EMBL" id="EFU31743.1"/>
    </source>
</evidence>
<comment type="caution">
    <text evidence="1">The sequence shown here is derived from an EMBL/GenBank/DDBJ whole genome shotgun (WGS) entry which is preliminary data.</text>
</comment>
<organism evidence="1 2">
    <name type="scientific">Segatella buccae ATCC 33574</name>
    <dbReference type="NCBI Taxonomy" id="873513"/>
    <lineage>
        <taxon>Bacteria</taxon>
        <taxon>Pseudomonadati</taxon>
        <taxon>Bacteroidota</taxon>
        <taxon>Bacteroidia</taxon>
        <taxon>Bacteroidales</taxon>
        <taxon>Prevotellaceae</taxon>
        <taxon>Segatella</taxon>
    </lineage>
</organism>
<proteinExistence type="predicted"/>
<gene>
    <name evidence="1" type="ORF">HMPREF6485_0309</name>
</gene>
<name>E6K3X3_9BACT</name>
<sequence length="46" mass="5512">MFGICLEYVHECLFYVVYSANLRKKYPNLQKKYVNLHKNVFIAILS</sequence>
<dbReference type="EMBL" id="AEPD01000007">
    <property type="protein sequence ID" value="EFU31743.1"/>
    <property type="molecule type" value="Genomic_DNA"/>
</dbReference>
<dbReference type="HOGENOM" id="CLU_3187245_0_0_10"/>
<protein>
    <submittedName>
        <fullName evidence="1">Uncharacterized protein</fullName>
    </submittedName>
</protein>
<evidence type="ECO:0000313" key="2">
    <source>
        <dbReference type="Proteomes" id="UP000003112"/>
    </source>
</evidence>
<keyword evidence="2" id="KW-1185">Reference proteome</keyword>
<reference evidence="1 2" key="1">
    <citation type="submission" date="2010-10" db="EMBL/GenBank/DDBJ databases">
        <authorList>
            <person name="Muzny D."/>
            <person name="Qin X."/>
            <person name="Deng J."/>
            <person name="Jiang H."/>
            <person name="Liu Y."/>
            <person name="Qu J."/>
            <person name="Song X.-Z."/>
            <person name="Zhang L."/>
            <person name="Thornton R."/>
            <person name="Coyle M."/>
            <person name="Francisco L."/>
            <person name="Jackson L."/>
            <person name="Javaid M."/>
            <person name="Korchina V."/>
            <person name="Kovar C."/>
            <person name="Mata R."/>
            <person name="Mathew T."/>
            <person name="Ngo R."/>
            <person name="Nguyen L."/>
            <person name="Nguyen N."/>
            <person name="Okwuonu G."/>
            <person name="Ongeri F."/>
            <person name="Pham C."/>
            <person name="Simmons D."/>
            <person name="Wilczek-Boney K."/>
            <person name="Hale W."/>
            <person name="Jakkamsetti A."/>
            <person name="Pham P."/>
            <person name="Ruth R."/>
            <person name="San Lucas F."/>
            <person name="Warren J."/>
            <person name="Zhang J."/>
            <person name="Zhao Z."/>
            <person name="Zhou C."/>
            <person name="Zhu D."/>
            <person name="Lee S."/>
            <person name="Bess C."/>
            <person name="Blankenburg K."/>
            <person name="Forbes L."/>
            <person name="Fu Q."/>
            <person name="Gubbala S."/>
            <person name="Hirani K."/>
            <person name="Jayaseelan J.C."/>
            <person name="Lara F."/>
            <person name="Munidasa M."/>
            <person name="Palculict T."/>
            <person name="Patil S."/>
            <person name="Pu L.-L."/>
            <person name="Saada N."/>
            <person name="Tang L."/>
            <person name="Weissenberger G."/>
            <person name="Zhu Y."/>
            <person name="Hemphill L."/>
            <person name="Shang Y."/>
            <person name="Youmans B."/>
            <person name="Ayvaz T."/>
            <person name="Ross M."/>
            <person name="Santibanez J."/>
            <person name="Aqrawi P."/>
            <person name="Gross S."/>
            <person name="Joshi V."/>
            <person name="Fowler G."/>
            <person name="Nazareth L."/>
            <person name="Reid J."/>
            <person name="Worley K."/>
            <person name="Petrosino J."/>
            <person name="Highlander S."/>
            <person name="Gibbs R."/>
        </authorList>
    </citation>
    <scope>NUCLEOTIDE SEQUENCE [LARGE SCALE GENOMIC DNA]</scope>
    <source>
        <strain evidence="1 2">ATCC 33574</strain>
    </source>
</reference>
<accession>E6K3X3</accession>
<dbReference type="AlphaFoldDB" id="E6K3X3"/>
<dbReference type="Proteomes" id="UP000003112">
    <property type="component" value="Unassembled WGS sequence"/>
</dbReference>